<gene>
    <name evidence="2" type="ORF">CONPUDRAFT_160715</name>
</gene>
<dbReference type="AlphaFoldDB" id="R7SD59"/>
<sequence length="99" mass="11150">MFGRAGRLPNLRGVALVIAEPWAFSTEESEKLSNAEKRTDMDVHEYISLTTCRRAFKAKNNDNNCEEEPQDTGSAATSPLALSILQPFRRRIAARVQRK</sequence>
<dbReference type="GeneID" id="19204385"/>
<dbReference type="Proteomes" id="UP000053558">
    <property type="component" value="Unassembled WGS sequence"/>
</dbReference>
<feature type="region of interest" description="Disordered" evidence="1">
    <location>
        <begin position="60"/>
        <end position="79"/>
    </location>
</feature>
<dbReference type="EMBL" id="JH711688">
    <property type="protein sequence ID" value="EIW73785.1"/>
    <property type="molecule type" value="Genomic_DNA"/>
</dbReference>
<keyword evidence="3" id="KW-1185">Reference proteome</keyword>
<name>R7SD59_CONPW</name>
<evidence type="ECO:0000313" key="3">
    <source>
        <dbReference type="Proteomes" id="UP000053558"/>
    </source>
</evidence>
<dbReference type="RefSeq" id="XP_007776038.1">
    <property type="nucleotide sequence ID" value="XM_007777848.1"/>
</dbReference>
<proteinExistence type="predicted"/>
<organism evidence="2 3">
    <name type="scientific">Coniophora puteana (strain RWD-64-598)</name>
    <name type="common">Brown rot fungus</name>
    <dbReference type="NCBI Taxonomy" id="741705"/>
    <lineage>
        <taxon>Eukaryota</taxon>
        <taxon>Fungi</taxon>
        <taxon>Dikarya</taxon>
        <taxon>Basidiomycota</taxon>
        <taxon>Agaricomycotina</taxon>
        <taxon>Agaricomycetes</taxon>
        <taxon>Agaricomycetidae</taxon>
        <taxon>Boletales</taxon>
        <taxon>Coniophorineae</taxon>
        <taxon>Coniophoraceae</taxon>
        <taxon>Coniophora</taxon>
    </lineage>
</organism>
<reference evidence="3" key="1">
    <citation type="journal article" date="2012" name="Science">
        <title>The Paleozoic origin of enzymatic lignin decomposition reconstructed from 31 fungal genomes.</title>
        <authorList>
            <person name="Floudas D."/>
            <person name="Binder M."/>
            <person name="Riley R."/>
            <person name="Barry K."/>
            <person name="Blanchette R.A."/>
            <person name="Henrissat B."/>
            <person name="Martinez A.T."/>
            <person name="Otillar R."/>
            <person name="Spatafora J.W."/>
            <person name="Yadav J.S."/>
            <person name="Aerts A."/>
            <person name="Benoit I."/>
            <person name="Boyd A."/>
            <person name="Carlson A."/>
            <person name="Copeland A."/>
            <person name="Coutinho P.M."/>
            <person name="de Vries R.P."/>
            <person name="Ferreira P."/>
            <person name="Findley K."/>
            <person name="Foster B."/>
            <person name="Gaskell J."/>
            <person name="Glotzer D."/>
            <person name="Gorecki P."/>
            <person name="Heitman J."/>
            <person name="Hesse C."/>
            <person name="Hori C."/>
            <person name="Igarashi K."/>
            <person name="Jurgens J.A."/>
            <person name="Kallen N."/>
            <person name="Kersten P."/>
            <person name="Kohler A."/>
            <person name="Kuees U."/>
            <person name="Kumar T.K.A."/>
            <person name="Kuo A."/>
            <person name="LaButti K."/>
            <person name="Larrondo L.F."/>
            <person name="Lindquist E."/>
            <person name="Ling A."/>
            <person name="Lombard V."/>
            <person name="Lucas S."/>
            <person name="Lundell T."/>
            <person name="Martin R."/>
            <person name="McLaughlin D.J."/>
            <person name="Morgenstern I."/>
            <person name="Morin E."/>
            <person name="Murat C."/>
            <person name="Nagy L.G."/>
            <person name="Nolan M."/>
            <person name="Ohm R.A."/>
            <person name="Patyshakuliyeva A."/>
            <person name="Rokas A."/>
            <person name="Ruiz-Duenas F.J."/>
            <person name="Sabat G."/>
            <person name="Salamov A."/>
            <person name="Samejima M."/>
            <person name="Schmutz J."/>
            <person name="Slot J.C."/>
            <person name="St John F."/>
            <person name="Stenlid J."/>
            <person name="Sun H."/>
            <person name="Sun S."/>
            <person name="Syed K."/>
            <person name="Tsang A."/>
            <person name="Wiebenga A."/>
            <person name="Young D."/>
            <person name="Pisabarro A."/>
            <person name="Eastwood D.C."/>
            <person name="Martin F."/>
            <person name="Cullen D."/>
            <person name="Grigoriev I.V."/>
            <person name="Hibbett D.S."/>
        </authorList>
    </citation>
    <scope>NUCLEOTIDE SEQUENCE [LARGE SCALE GENOMIC DNA]</scope>
    <source>
        <strain evidence="3">RWD-64-598 SS2</strain>
    </source>
</reference>
<evidence type="ECO:0000313" key="2">
    <source>
        <dbReference type="EMBL" id="EIW73785.1"/>
    </source>
</evidence>
<protein>
    <submittedName>
        <fullName evidence="2">Uncharacterized protein</fullName>
    </submittedName>
</protein>
<evidence type="ECO:0000256" key="1">
    <source>
        <dbReference type="SAM" id="MobiDB-lite"/>
    </source>
</evidence>
<accession>R7SD59</accession>
<dbReference type="KEGG" id="cput:CONPUDRAFT_160715"/>